<dbReference type="GO" id="GO:0004435">
    <property type="term" value="F:phosphatidylinositol-4,5-bisphosphate phospholipase C activity"/>
    <property type="evidence" value="ECO:0007669"/>
    <property type="project" value="TreeGrafter"/>
</dbReference>
<dbReference type="AlphaFoldDB" id="A0A8X7VIX5"/>
<name>A0A8X7VIX5_BRACI</name>
<accession>A0A8X7VIX5</accession>
<dbReference type="CDD" id="cd00030">
    <property type="entry name" value="C2"/>
    <property type="match status" value="1"/>
</dbReference>
<comment type="caution">
    <text evidence="2">The sequence shown here is derived from an EMBL/GenBank/DDBJ whole genome shotgun (WGS) entry which is preliminary data.</text>
</comment>
<dbReference type="InterPro" id="IPR035892">
    <property type="entry name" value="C2_domain_sf"/>
</dbReference>
<dbReference type="InterPro" id="IPR001192">
    <property type="entry name" value="PI-PLC_fam"/>
</dbReference>
<sequence>MRCHKGHEDNPQNSYDTALQFVEFIFKHEHGEAMPELLSKFITLLDKEKEEWGGVKGDEGTMTSKGVIQGVVDQPANRETLKVTDNASTSKVVIPATNKNTLKVKIYMGIGWDKDFPKGNRGSPPELFVNLAIQGGKIQKTKVHESSWTPSWGEEFVFPISSLENEELVVEVYDHTPNDILSGKFSLLVSKLKPGLYGTLTLWLCF</sequence>
<dbReference type="PANTHER" id="PTHR10336:SF187">
    <property type="entry name" value="PHOSPHOINOSITIDE PHOSPHOLIPASE C"/>
    <property type="match status" value="1"/>
</dbReference>
<keyword evidence="3" id="KW-1185">Reference proteome</keyword>
<reference evidence="2 3" key="1">
    <citation type="submission" date="2020-02" db="EMBL/GenBank/DDBJ databases">
        <authorList>
            <person name="Ma Q."/>
            <person name="Huang Y."/>
            <person name="Song X."/>
            <person name="Pei D."/>
        </authorList>
    </citation>
    <scope>NUCLEOTIDE SEQUENCE [LARGE SCALE GENOMIC DNA]</scope>
    <source>
        <strain evidence="2">Sxm20200214</strain>
        <tissue evidence="2">Leaf</tissue>
    </source>
</reference>
<dbReference type="GO" id="GO:0051209">
    <property type="term" value="P:release of sequestered calcium ion into cytosol"/>
    <property type="evidence" value="ECO:0007669"/>
    <property type="project" value="TreeGrafter"/>
</dbReference>
<organism evidence="2 3">
    <name type="scientific">Brassica carinata</name>
    <name type="common">Ethiopian mustard</name>
    <name type="synonym">Abyssinian cabbage</name>
    <dbReference type="NCBI Taxonomy" id="52824"/>
    <lineage>
        <taxon>Eukaryota</taxon>
        <taxon>Viridiplantae</taxon>
        <taxon>Streptophyta</taxon>
        <taxon>Embryophyta</taxon>
        <taxon>Tracheophyta</taxon>
        <taxon>Spermatophyta</taxon>
        <taxon>Magnoliopsida</taxon>
        <taxon>eudicotyledons</taxon>
        <taxon>Gunneridae</taxon>
        <taxon>Pentapetalae</taxon>
        <taxon>rosids</taxon>
        <taxon>malvids</taxon>
        <taxon>Brassicales</taxon>
        <taxon>Brassicaceae</taxon>
        <taxon>Brassiceae</taxon>
        <taxon>Brassica</taxon>
    </lineage>
</organism>
<dbReference type="GO" id="GO:0048015">
    <property type="term" value="P:phosphatidylinositol-mediated signaling"/>
    <property type="evidence" value="ECO:0007669"/>
    <property type="project" value="TreeGrafter"/>
</dbReference>
<dbReference type="Gene3D" id="2.60.40.150">
    <property type="entry name" value="C2 domain"/>
    <property type="match status" value="1"/>
</dbReference>
<dbReference type="GO" id="GO:0005886">
    <property type="term" value="C:plasma membrane"/>
    <property type="evidence" value="ECO:0007669"/>
    <property type="project" value="TreeGrafter"/>
</dbReference>
<dbReference type="EMBL" id="JAAMPC010000005">
    <property type="protein sequence ID" value="KAG2312116.1"/>
    <property type="molecule type" value="Genomic_DNA"/>
</dbReference>
<dbReference type="Proteomes" id="UP000886595">
    <property type="component" value="Unassembled WGS sequence"/>
</dbReference>
<dbReference type="SMART" id="SM00239">
    <property type="entry name" value="C2"/>
    <property type="match status" value="1"/>
</dbReference>
<dbReference type="InterPro" id="IPR000008">
    <property type="entry name" value="C2_dom"/>
</dbReference>
<evidence type="ECO:0000259" key="1">
    <source>
        <dbReference type="PROSITE" id="PS50004"/>
    </source>
</evidence>
<gene>
    <name evidence="2" type="ORF">Bca52824_023673</name>
</gene>
<dbReference type="PROSITE" id="PS50004">
    <property type="entry name" value="C2"/>
    <property type="match status" value="1"/>
</dbReference>
<protein>
    <recommendedName>
        <fullName evidence="1">C2 domain-containing protein</fullName>
    </recommendedName>
</protein>
<evidence type="ECO:0000313" key="3">
    <source>
        <dbReference type="Proteomes" id="UP000886595"/>
    </source>
</evidence>
<feature type="domain" description="C2" evidence="1">
    <location>
        <begin position="77"/>
        <end position="204"/>
    </location>
</feature>
<dbReference type="SUPFAM" id="SSF49562">
    <property type="entry name" value="C2 domain (Calcium/lipid-binding domain, CaLB)"/>
    <property type="match status" value="1"/>
</dbReference>
<proteinExistence type="predicted"/>
<evidence type="ECO:0000313" key="2">
    <source>
        <dbReference type="EMBL" id="KAG2312116.1"/>
    </source>
</evidence>
<dbReference type="OrthoDB" id="269822at2759"/>
<dbReference type="PANTHER" id="PTHR10336">
    <property type="entry name" value="PHOSPHOINOSITIDE-SPECIFIC PHOSPHOLIPASE C FAMILY PROTEIN"/>
    <property type="match status" value="1"/>
</dbReference>
<dbReference type="Pfam" id="PF00168">
    <property type="entry name" value="C2"/>
    <property type="match status" value="1"/>
</dbReference>